<accession>A0A1M7Z288</accession>
<name>A0A1M7Z288_9VIBR</name>
<dbReference type="AlphaFoldDB" id="A0A1M7Z288"/>
<evidence type="ECO:0000313" key="2">
    <source>
        <dbReference type="Proteomes" id="UP000184600"/>
    </source>
</evidence>
<evidence type="ECO:0000313" key="1">
    <source>
        <dbReference type="EMBL" id="SHO59079.1"/>
    </source>
</evidence>
<protein>
    <submittedName>
        <fullName evidence="1">Uncharacterized protein</fullName>
    </submittedName>
</protein>
<gene>
    <name evidence="1" type="ORF">VQ7734_04855</name>
</gene>
<dbReference type="RefSeq" id="WP_143169463.1">
    <property type="nucleotide sequence ID" value="NZ_FRFG01000093.1"/>
</dbReference>
<keyword evidence="2" id="KW-1185">Reference proteome</keyword>
<sequence length="69" mass="7916">MPATIAYDPPLSQKAREYLIQLEDYLCQMNPCNHDVREVLLYLNKLITIHASIGEVTVSENRNKTVVQN</sequence>
<proteinExistence type="predicted"/>
<organism evidence="1 2">
    <name type="scientific">Vibrio quintilis</name>
    <dbReference type="NCBI Taxonomy" id="1117707"/>
    <lineage>
        <taxon>Bacteria</taxon>
        <taxon>Pseudomonadati</taxon>
        <taxon>Pseudomonadota</taxon>
        <taxon>Gammaproteobacteria</taxon>
        <taxon>Vibrionales</taxon>
        <taxon>Vibrionaceae</taxon>
        <taxon>Vibrio</taxon>
    </lineage>
</organism>
<dbReference type="Proteomes" id="UP000184600">
    <property type="component" value="Unassembled WGS sequence"/>
</dbReference>
<reference evidence="2" key="1">
    <citation type="submission" date="2016-12" db="EMBL/GenBank/DDBJ databases">
        <authorList>
            <person name="Rodrigo-Torres L."/>
            <person name="Arahal R.D."/>
            <person name="Lucena T."/>
        </authorList>
    </citation>
    <scope>NUCLEOTIDE SEQUENCE [LARGE SCALE GENOMIC DNA]</scope>
</reference>
<dbReference type="EMBL" id="FRFG01000093">
    <property type="protein sequence ID" value="SHO59079.1"/>
    <property type="molecule type" value="Genomic_DNA"/>
</dbReference>